<comment type="similarity">
    <text evidence="1">Belongs to the short-chain dehydrogenases/reductases (SDR) family.</text>
</comment>
<dbReference type="InterPro" id="IPR002347">
    <property type="entry name" value="SDR_fam"/>
</dbReference>
<dbReference type="Gene3D" id="3.40.50.720">
    <property type="entry name" value="NAD(P)-binding Rossmann-like Domain"/>
    <property type="match status" value="1"/>
</dbReference>
<keyword evidence="2" id="KW-0560">Oxidoreductase</keyword>
<protein>
    <submittedName>
        <fullName evidence="3">3-oxoacyl-ACP reductase</fullName>
    </submittedName>
</protein>
<evidence type="ECO:0000256" key="2">
    <source>
        <dbReference type="ARBA" id="ARBA00023002"/>
    </source>
</evidence>
<proteinExistence type="inferred from homology"/>
<keyword evidence="4" id="KW-1185">Reference proteome</keyword>
<evidence type="ECO:0000313" key="3">
    <source>
        <dbReference type="EMBL" id="GGG02604.1"/>
    </source>
</evidence>
<dbReference type="AlphaFoldDB" id="A0A917CYV0"/>
<dbReference type="InterPro" id="IPR036291">
    <property type="entry name" value="NAD(P)-bd_dom_sf"/>
</dbReference>
<dbReference type="Proteomes" id="UP000654257">
    <property type="component" value="Unassembled WGS sequence"/>
</dbReference>
<reference evidence="3" key="1">
    <citation type="journal article" date="2014" name="Int. J. Syst. Evol. Microbiol.">
        <title>Complete genome sequence of Corynebacterium casei LMG S-19264T (=DSM 44701T), isolated from a smear-ripened cheese.</title>
        <authorList>
            <consortium name="US DOE Joint Genome Institute (JGI-PGF)"/>
            <person name="Walter F."/>
            <person name="Albersmeier A."/>
            <person name="Kalinowski J."/>
            <person name="Ruckert C."/>
        </authorList>
    </citation>
    <scope>NUCLEOTIDE SEQUENCE</scope>
    <source>
        <strain evidence="3">CCM 7905</strain>
    </source>
</reference>
<gene>
    <name evidence="3" type="primary">fabG</name>
    <name evidence="3" type="ORF">GCM10007304_15760</name>
</gene>
<dbReference type="PANTHER" id="PTHR43669">
    <property type="entry name" value="5-KETO-D-GLUCONATE 5-REDUCTASE"/>
    <property type="match status" value="1"/>
</dbReference>
<evidence type="ECO:0000256" key="1">
    <source>
        <dbReference type="ARBA" id="ARBA00006484"/>
    </source>
</evidence>
<reference evidence="3" key="2">
    <citation type="submission" date="2020-09" db="EMBL/GenBank/DDBJ databases">
        <authorList>
            <person name="Sun Q."/>
            <person name="Sedlacek I."/>
        </authorList>
    </citation>
    <scope>NUCLEOTIDE SEQUENCE</scope>
    <source>
        <strain evidence="3">CCM 7905</strain>
    </source>
</reference>
<dbReference type="EMBL" id="BMCU01000002">
    <property type="protein sequence ID" value="GGG02604.1"/>
    <property type="molecule type" value="Genomic_DNA"/>
</dbReference>
<dbReference type="RefSeq" id="WP_188544279.1">
    <property type="nucleotide sequence ID" value="NZ_BMCU01000002.1"/>
</dbReference>
<sequence length="234" mass="24606">MLLEGKNAVIYGGAGRIGTAVAMAFAREGAKVHLAGRTLSTMTTVVEKIQAFGGKAEAALVDALDEVDVDEHVDIMAACSGSVDISFNLMALDDVRGIPLADMELRDFERPILNAIRSQFITTRAAARHMKCQESGVILMFGHSSSGEQSHLGGFQVALGALDVMRCQLSDELAPKGIRVLTIDSAGVGETVPLDDVGTVAAFAASDLARSMTGTSLGVAQDRPRPTYRTRAVG</sequence>
<accession>A0A917CYV0</accession>
<organism evidence="3 4">
    <name type="scientific">Rhodococcoides trifolii</name>
    <dbReference type="NCBI Taxonomy" id="908250"/>
    <lineage>
        <taxon>Bacteria</taxon>
        <taxon>Bacillati</taxon>
        <taxon>Actinomycetota</taxon>
        <taxon>Actinomycetes</taxon>
        <taxon>Mycobacteriales</taxon>
        <taxon>Nocardiaceae</taxon>
        <taxon>Rhodococcoides</taxon>
    </lineage>
</organism>
<dbReference type="GO" id="GO:0016491">
    <property type="term" value="F:oxidoreductase activity"/>
    <property type="evidence" value="ECO:0007669"/>
    <property type="project" value="UniProtKB-KW"/>
</dbReference>
<dbReference type="Pfam" id="PF00106">
    <property type="entry name" value="adh_short"/>
    <property type="match status" value="1"/>
</dbReference>
<name>A0A917CYV0_9NOCA</name>
<comment type="caution">
    <text evidence="3">The sequence shown here is derived from an EMBL/GenBank/DDBJ whole genome shotgun (WGS) entry which is preliminary data.</text>
</comment>
<evidence type="ECO:0000313" key="4">
    <source>
        <dbReference type="Proteomes" id="UP000654257"/>
    </source>
</evidence>
<dbReference type="PANTHER" id="PTHR43669:SF3">
    <property type="entry name" value="ALCOHOL DEHYDROGENASE, PUTATIVE (AFU_ORTHOLOGUE AFUA_3G03445)-RELATED"/>
    <property type="match status" value="1"/>
</dbReference>
<dbReference type="SUPFAM" id="SSF51735">
    <property type="entry name" value="NAD(P)-binding Rossmann-fold domains"/>
    <property type="match status" value="1"/>
</dbReference>